<evidence type="ECO:0000313" key="1">
    <source>
        <dbReference type="EMBL" id="ASF45826.1"/>
    </source>
</evidence>
<evidence type="ECO:0000313" key="2">
    <source>
        <dbReference type="Proteomes" id="UP000197019"/>
    </source>
</evidence>
<reference evidence="1 2" key="1">
    <citation type="submission" date="2017-06" db="EMBL/GenBank/DDBJ databases">
        <title>Genome Sequencing of the methanotroph Methylovulum psychrotolerants str. HV10-M2 isolated from a high-altitude environment.</title>
        <authorList>
            <person name="Mateos-Rivera A."/>
        </authorList>
    </citation>
    <scope>NUCLEOTIDE SEQUENCE [LARGE SCALE GENOMIC DNA]</scope>
    <source>
        <strain evidence="1 2">HV10_M2</strain>
    </source>
</reference>
<proteinExistence type="predicted"/>
<accession>A0A1Z4BWZ4</accession>
<gene>
    <name evidence="1" type="ORF">CEK71_06920</name>
</gene>
<organism evidence="1 2">
    <name type="scientific">Methylovulum psychrotolerans</name>
    <dbReference type="NCBI Taxonomy" id="1704499"/>
    <lineage>
        <taxon>Bacteria</taxon>
        <taxon>Pseudomonadati</taxon>
        <taxon>Pseudomonadota</taxon>
        <taxon>Gammaproteobacteria</taxon>
        <taxon>Methylococcales</taxon>
        <taxon>Methylococcaceae</taxon>
        <taxon>Methylovulum</taxon>
    </lineage>
</organism>
<name>A0A1Z4BWZ4_9GAMM</name>
<sequence>MVHHISRTRGPGGVARDFFWYISSDKPIIQKISSDRNADGRLYIGNNWANQGKRCFTKDEISAALYWLLGRFGGADFPLANNVEQLRNGTERNGFGVALYKLNPNTYYAQGSSYLGVVLEHFGILIFVPTAPTIAWRFAEPYATSITERVNEYFKTGK</sequence>
<dbReference type="Proteomes" id="UP000197019">
    <property type="component" value="Chromosome"/>
</dbReference>
<dbReference type="EMBL" id="CP022129">
    <property type="protein sequence ID" value="ASF45826.1"/>
    <property type="molecule type" value="Genomic_DNA"/>
</dbReference>
<protein>
    <submittedName>
        <fullName evidence="1">Uncharacterized protein</fullName>
    </submittedName>
</protein>
<keyword evidence="2" id="KW-1185">Reference proteome</keyword>
<dbReference type="AlphaFoldDB" id="A0A1Z4BWZ4"/>
<dbReference type="KEGG" id="mpsy:CEK71_06920"/>